<dbReference type="EMBL" id="JAHBBD010000002">
    <property type="protein sequence ID" value="MBW3082146.1"/>
    <property type="molecule type" value="Genomic_DNA"/>
</dbReference>
<accession>A0ABS6W6M5</accession>
<evidence type="ECO:0000259" key="1">
    <source>
        <dbReference type="PROSITE" id="PS50932"/>
    </source>
</evidence>
<dbReference type="CDD" id="cd06267">
    <property type="entry name" value="PBP1_LacI_sugar_binding-like"/>
    <property type="match status" value="1"/>
</dbReference>
<evidence type="ECO:0000313" key="2">
    <source>
        <dbReference type="EMBL" id="MBW3082146.1"/>
    </source>
</evidence>
<protein>
    <submittedName>
        <fullName evidence="2">LacI family DNA-binding transcriptional regulator</fullName>
    </submittedName>
</protein>
<proteinExistence type="predicted"/>
<dbReference type="GO" id="GO:0003677">
    <property type="term" value="F:DNA binding"/>
    <property type="evidence" value="ECO:0007669"/>
    <property type="project" value="UniProtKB-KW"/>
</dbReference>
<keyword evidence="3" id="KW-1185">Reference proteome</keyword>
<dbReference type="PANTHER" id="PTHR30146:SF153">
    <property type="entry name" value="LACTOSE OPERON REPRESSOR"/>
    <property type="match status" value="1"/>
</dbReference>
<dbReference type="Proteomes" id="UP000812844">
    <property type="component" value="Unassembled WGS sequence"/>
</dbReference>
<sequence>MAGIKDVAERAGVAISTVSYVMSGKRSVRPETKLRVLRAARELGYFPNAGARMLRGERTNIVALSSPMHEYTDYTNYSAFFFAVAQRARRYGYDVLLLMGEDETEDLMRMADSGLVDGVLLLDVTLDDPRVACARLCRVPVVSIGIPRETDGVLCVDLDFELMGRWAVDRAVRLGHRRALLVGDQGDAYDNGSNYLIRTRDSVFARAAECGMAVEFIPSVGRTMDAVSASMERAFALDPAPTVIFGQCSLGQLNNIVGYCYSRGMGVPEDVSILALGTFGNAATMVRPLDEIPMLPFSSCGRAVDLLVEAIEGRRGDEGVVELIPSKYLRRGSMGAAPSA</sequence>
<gene>
    <name evidence="2" type="ORF">KIH73_01900</name>
</gene>
<comment type="caution">
    <text evidence="2">The sequence shown here is derived from an EMBL/GenBank/DDBJ whole genome shotgun (WGS) entry which is preliminary data.</text>
</comment>
<feature type="domain" description="HTH lacI-type" evidence="1">
    <location>
        <begin position="2"/>
        <end position="56"/>
    </location>
</feature>
<dbReference type="InterPro" id="IPR000843">
    <property type="entry name" value="HTH_LacI"/>
</dbReference>
<dbReference type="SMART" id="SM00354">
    <property type="entry name" value="HTH_LACI"/>
    <property type="match status" value="1"/>
</dbReference>
<dbReference type="CDD" id="cd01392">
    <property type="entry name" value="HTH_LacI"/>
    <property type="match status" value="1"/>
</dbReference>
<dbReference type="PROSITE" id="PS50932">
    <property type="entry name" value="HTH_LACI_2"/>
    <property type="match status" value="1"/>
</dbReference>
<organism evidence="2 3">
    <name type="scientific">Bifidobacterium phasiani</name>
    <dbReference type="NCBI Taxonomy" id="2834431"/>
    <lineage>
        <taxon>Bacteria</taxon>
        <taxon>Bacillati</taxon>
        <taxon>Actinomycetota</taxon>
        <taxon>Actinomycetes</taxon>
        <taxon>Bifidobacteriales</taxon>
        <taxon>Bifidobacteriaceae</taxon>
        <taxon>Bifidobacterium</taxon>
    </lineage>
</organism>
<evidence type="ECO:0000313" key="3">
    <source>
        <dbReference type="Proteomes" id="UP000812844"/>
    </source>
</evidence>
<dbReference type="RefSeq" id="WP_219079965.1">
    <property type="nucleotide sequence ID" value="NZ_JAHBBD010000002.1"/>
</dbReference>
<name>A0ABS6W6M5_9BIFI</name>
<reference evidence="2 3" key="1">
    <citation type="submission" date="2021-05" db="EMBL/GenBank/DDBJ databases">
        <title>Phylogenetic classification of ten novel species belonging to the genus Bifidobacterium comprising B. colchicus sp. nov., B. abeli sp. nov., B. bicoloris sp. nov., B. guerezis sp. nov., B. rosaliae sp. nov., B. santillanensis sp. nov., B. argentati sp. nov., B. amazzoni sp. nov., B. pluviali sp. nov., and B. pinnaculum sp. nov.</title>
        <authorList>
            <person name="Lugli G.A."/>
            <person name="Ruiz Garcia L."/>
            <person name="Margolles A."/>
            <person name="Ventura M."/>
        </authorList>
    </citation>
    <scope>NUCLEOTIDE SEQUENCE [LARGE SCALE GENOMIC DNA]</scope>
    <source>
        <strain evidence="2 3">6T3</strain>
    </source>
</reference>
<keyword evidence="2" id="KW-0238">DNA-binding</keyword>
<dbReference type="InterPro" id="IPR046335">
    <property type="entry name" value="LacI/GalR-like_sensor"/>
</dbReference>
<dbReference type="Pfam" id="PF13377">
    <property type="entry name" value="Peripla_BP_3"/>
    <property type="match status" value="1"/>
</dbReference>
<dbReference type="PANTHER" id="PTHR30146">
    <property type="entry name" value="LACI-RELATED TRANSCRIPTIONAL REPRESSOR"/>
    <property type="match status" value="1"/>
</dbReference>
<dbReference type="Pfam" id="PF00356">
    <property type="entry name" value="LacI"/>
    <property type="match status" value="1"/>
</dbReference>